<dbReference type="PANTHER" id="PTHR47848">
    <property type="entry name" value="ADENINE NUCLEOTIDE ALPHA HYDROLASES-LIKE SUPERFAMILY PROTEIN"/>
    <property type="match status" value="1"/>
</dbReference>
<dbReference type="Pfam" id="PF00582">
    <property type="entry name" value="Usp"/>
    <property type="match status" value="1"/>
</dbReference>
<gene>
    <name evidence="2" type="ORF">FPE_LOCUS24704</name>
</gene>
<dbReference type="Gene3D" id="3.40.50.620">
    <property type="entry name" value="HUPs"/>
    <property type="match status" value="1"/>
</dbReference>
<proteinExistence type="predicted"/>
<organism evidence="2 3">
    <name type="scientific">Fraxinus pennsylvanica</name>
    <dbReference type="NCBI Taxonomy" id="56036"/>
    <lineage>
        <taxon>Eukaryota</taxon>
        <taxon>Viridiplantae</taxon>
        <taxon>Streptophyta</taxon>
        <taxon>Embryophyta</taxon>
        <taxon>Tracheophyta</taxon>
        <taxon>Spermatophyta</taxon>
        <taxon>Magnoliopsida</taxon>
        <taxon>eudicotyledons</taxon>
        <taxon>Gunneridae</taxon>
        <taxon>Pentapetalae</taxon>
        <taxon>asterids</taxon>
        <taxon>lamiids</taxon>
        <taxon>Lamiales</taxon>
        <taxon>Oleaceae</taxon>
        <taxon>Oleeae</taxon>
        <taxon>Fraxinus</taxon>
    </lineage>
</organism>
<reference evidence="2" key="1">
    <citation type="submission" date="2023-05" db="EMBL/GenBank/DDBJ databases">
        <authorList>
            <person name="Huff M."/>
        </authorList>
    </citation>
    <scope>NUCLEOTIDE SEQUENCE</scope>
</reference>
<dbReference type="AlphaFoldDB" id="A0AAD1ZXF6"/>
<keyword evidence="3" id="KW-1185">Reference proteome</keyword>
<dbReference type="Proteomes" id="UP000834106">
    <property type="component" value="Chromosome 15"/>
</dbReference>
<dbReference type="EMBL" id="OU503050">
    <property type="protein sequence ID" value="CAI9777274.1"/>
    <property type="molecule type" value="Genomic_DNA"/>
</dbReference>
<evidence type="ECO:0000313" key="3">
    <source>
        <dbReference type="Proteomes" id="UP000834106"/>
    </source>
</evidence>
<dbReference type="InterPro" id="IPR014729">
    <property type="entry name" value="Rossmann-like_a/b/a_fold"/>
</dbReference>
<evidence type="ECO:0000259" key="1">
    <source>
        <dbReference type="Pfam" id="PF00582"/>
    </source>
</evidence>
<dbReference type="SUPFAM" id="SSF52402">
    <property type="entry name" value="Adenine nucleotide alpha hydrolases-like"/>
    <property type="match status" value="1"/>
</dbReference>
<sequence length="127" mass="14612">MDARKIVVVVEGVDVARTALQWALHNILRFGDLITLLHVYTTTTSKSKKKLRHFRFKGFQLVLSFRETCNPLLNVEVFGELRPAIRVACDLKNFPLIHLRRKICSLQLEGDLSQETIILINRAKEVD</sequence>
<accession>A0AAD1ZXF6</accession>
<dbReference type="InterPro" id="IPR006016">
    <property type="entry name" value="UspA"/>
</dbReference>
<protein>
    <recommendedName>
        <fullName evidence="1">UspA domain-containing protein</fullName>
    </recommendedName>
</protein>
<feature type="domain" description="UspA" evidence="1">
    <location>
        <begin position="4"/>
        <end position="49"/>
    </location>
</feature>
<evidence type="ECO:0000313" key="2">
    <source>
        <dbReference type="EMBL" id="CAI9777274.1"/>
    </source>
</evidence>
<dbReference type="PANTHER" id="PTHR47848:SF1">
    <property type="entry name" value="ADENINE NUCLEOTIDE ALPHA HYDROLASES-LIKE SUPERFAMILY PROTEIN"/>
    <property type="match status" value="1"/>
</dbReference>
<name>A0AAD1ZXF6_9LAMI</name>